<evidence type="ECO:0000313" key="1">
    <source>
        <dbReference type="EMBL" id="MEN9063590.1"/>
    </source>
</evidence>
<dbReference type="EMBL" id="JBDNCH010000005">
    <property type="protein sequence ID" value="MEN9063590.1"/>
    <property type="molecule type" value="Genomic_DNA"/>
</dbReference>
<dbReference type="AlphaFoldDB" id="A0AAW9SPN4"/>
<name>A0AAW9SPN4_9RHOB</name>
<dbReference type="Proteomes" id="UP001428774">
    <property type="component" value="Unassembled WGS sequence"/>
</dbReference>
<keyword evidence="1" id="KW-0067">ATP-binding</keyword>
<keyword evidence="1" id="KW-0547">Nucleotide-binding</keyword>
<dbReference type="GO" id="GO:0005524">
    <property type="term" value="F:ATP binding"/>
    <property type="evidence" value="ECO:0007669"/>
    <property type="project" value="UniProtKB-KW"/>
</dbReference>
<feature type="non-terminal residue" evidence="1">
    <location>
        <position position="1"/>
    </location>
</feature>
<evidence type="ECO:0000313" key="2">
    <source>
        <dbReference type="Proteomes" id="UP001428774"/>
    </source>
</evidence>
<sequence>DRIAIMKDGAVEQCDRPDRIVLEPATPYVAKFIEDIEKARVVHASALAKPVNGHALTGMPIDGSRTISQLARLLVNDDRAILPVAGSDGAVMGALDRQAALDVLLGARE</sequence>
<gene>
    <name evidence="1" type="ORF">ABFB10_23860</name>
</gene>
<keyword evidence="2" id="KW-1185">Reference proteome</keyword>
<proteinExistence type="predicted"/>
<reference evidence="1 2" key="1">
    <citation type="submission" date="2024-05" db="EMBL/GenBank/DDBJ databases">
        <title>Genome sequence of Ponticoccus litoralis KCCM 90028.</title>
        <authorList>
            <person name="Kim J.M."/>
            <person name="Lee J.K."/>
            <person name="Choi B.J."/>
            <person name="Bayburt H."/>
            <person name="Baek J.H."/>
            <person name="Jeon C.O."/>
        </authorList>
    </citation>
    <scope>NUCLEOTIDE SEQUENCE [LARGE SCALE GENOMIC DNA]</scope>
    <source>
        <strain evidence="1 2">KCCM 90028</strain>
    </source>
</reference>
<comment type="caution">
    <text evidence="1">The sequence shown here is derived from an EMBL/GenBank/DDBJ whole genome shotgun (WGS) entry which is preliminary data.</text>
</comment>
<organism evidence="1 2">
    <name type="scientific">Ponticoccus litoralis</name>
    <dbReference type="NCBI Taxonomy" id="422297"/>
    <lineage>
        <taxon>Bacteria</taxon>
        <taxon>Pseudomonadati</taxon>
        <taxon>Pseudomonadota</taxon>
        <taxon>Alphaproteobacteria</taxon>
        <taxon>Rhodobacterales</taxon>
        <taxon>Roseobacteraceae</taxon>
        <taxon>Ponticoccus</taxon>
    </lineage>
</organism>
<accession>A0AAW9SPN4</accession>
<protein>
    <submittedName>
        <fullName evidence="1">ABC transporter ATP-binding protein</fullName>
    </submittedName>
</protein>